<evidence type="ECO:0000256" key="4">
    <source>
        <dbReference type="ARBA" id="ARBA00022807"/>
    </source>
</evidence>
<evidence type="ECO:0000256" key="5">
    <source>
        <dbReference type="SAM" id="MobiDB-lite"/>
    </source>
</evidence>
<evidence type="ECO:0000259" key="6">
    <source>
        <dbReference type="PROSITE" id="PS51935"/>
    </source>
</evidence>
<protein>
    <submittedName>
        <fullName evidence="7">C40 family peptidase</fullName>
    </submittedName>
</protein>
<dbReference type="Pfam" id="PF00877">
    <property type="entry name" value="NLPC_P60"/>
    <property type="match status" value="1"/>
</dbReference>
<feature type="region of interest" description="Disordered" evidence="5">
    <location>
        <begin position="37"/>
        <end position="67"/>
    </location>
</feature>
<evidence type="ECO:0000313" key="7">
    <source>
        <dbReference type="EMBL" id="MBD3864023.1"/>
    </source>
</evidence>
<sequence length="204" mass="22584">MNKIVLLLILATLMSCGSSKSKRVVTTKSESEVISQITNKPARRGPARKTTTTTSRNTETGHNTEDNQNIEVIPISSPLIANIINTAKSYEGVRYKYGGTTKKGMDCSGLIFTAFQSEDISLPRSSSAMATHGDWIDVKEVKEGDLLFFATKRNSRTINHVGLVTSSRLGRVEFIHASTSKGVMTSLLSERYWYFAFVQARRIL</sequence>
<dbReference type="PROSITE" id="PS51935">
    <property type="entry name" value="NLPC_P60"/>
    <property type="match status" value="1"/>
</dbReference>
<dbReference type="RefSeq" id="WP_191101485.1">
    <property type="nucleotide sequence ID" value="NZ_JACXXH010000006.1"/>
</dbReference>
<evidence type="ECO:0000313" key="8">
    <source>
        <dbReference type="Proteomes" id="UP000627521"/>
    </source>
</evidence>
<dbReference type="Gene3D" id="3.90.1720.10">
    <property type="entry name" value="endopeptidase domain like (from Nostoc punctiforme)"/>
    <property type="match status" value="1"/>
</dbReference>
<keyword evidence="4" id="KW-0788">Thiol protease</keyword>
<dbReference type="InterPro" id="IPR000064">
    <property type="entry name" value="NLP_P60_dom"/>
</dbReference>
<dbReference type="Proteomes" id="UP000627521">
    <property type="component" value="Unassembled WGS sequence"/>
</dbReference>
<proteinExistence type="inferred from homology"/>
<accession>A0ABR8M0H8</accession>
<evidence type="ECO:0000256" key="1">
    <source>
        <dbReference type="ARBA" id="ARBA00007074"/>
    </source>
</evidence>
<reference evidence="7 8" key="1">
    <citation type="submission" date="2020-09" db="EMBL/GenBank/DDBJ databases">
        <title>Bacillus nautilus sp. nov., Chryseoglobus crepusculi sp. nov, and Psychrobacter noctis sp. nov., isolated from deep-sea sponges from the equatorial Atlantic.</title>
        <authorList>
            <person name="Stennett H.L."/>
            <person name="Williams S.E."/>
        </authorList>
    </citation>
    <scope>NUCLEOTIDE SEQUENCE [LARGE SCALE GENOMIC DNA]</scope>
    <source>
        <strain evidence="7 8">28M-24</strain>
    </source>
</reference>
<feature type="domain" description="NlpC/P60" evidence="6">
    <location>
        <begin position="77"/>
        <end position="204"/>
    </location>
</feature>
<gene>
    <name evidence="7" type="ORF">IEG06_11220</name>
</gene>
<dbReference type="EMBL" id="JACXXH010000006">
    <property type="protein sequence ID" value="MBD3864023.1"/>
    <property type="molecule type" value="Genomic_DNA"/>
</dbReference>
<dbReference type="SUPFAM" id="SSF54001">
    <property type="entry name" value="Cysteine proteinases"/>
    <property type="match status" value="1"/>
</dbReference>
<dbReference type="InterPro" id="IPR051202">
    <property type="entry name" value="Peptidase_C40"/>
</dbReference>
<dbReference type="InterPro" id="IPR038765">
    <property type="entry name" value="Papain-like_cys_pep_sf"/>
</dbReference>
<evidence type="ECO:0000256" key="3">
    <source>
        <dbReference type="ARBA" id="ARBA00022801"/>
    </source>
</evidence>
<dbReference type="PROSITE" id="PS51257">
    <property type="entry name" value="PROKAR_LIPOPROTEIN"/>
    <property type="match status" value="1"/>
</dbReference>
<comment type="caution">
    <text evidence="7">The sequence shown here is derived from an EMBL/GenBank/DDBJ whole genome shotgun (WGS) entry which is preliminary data.</text>
</comment>
<keyword evidence="2" id="KW-0645">Protease</keyword>
<keyword evidence="3" id="KW-0378">Hydrolase</keyword>
<dbReference type="PANTHER" id="PTHR47053:SF1">
    <property type="entry name" value="MUREIN DD-ENDOPEPTIDASE MEPH-RELATED"/>
    <property type="match status" value="1"/>
</dbReference>
<keyword evidence="8" id="KW-1185">Reference proteome</keyword>
<name>A0ABR8M0H8_9FLAO</name>
<dbReference type="PANTHER" id="PTHR47053">
    <property type="entry name" value="MUREIN DD-ENDOPEPTIDASE MEPH-RELATED"/>
    <property type="match status" value="1"/>
</dbReference>
<feature type="compositionally biased region" description="Low complexity" evidence="5">
    <location>
        <begin position="50"/>
        <end position="61"/>
    </location>
</feature>
<organism evidence="7 8">
    <name type="scientific">Olleya marilimosa</name>
    <dbReference type="NCBI Taxonomy" id="272164"/>
    <lineage>
        <taxon>Bacteria</taxon>
        <taxon>Pseudomonadati</taxon>
        <taxon>Bacteroidota</taxon>
        <taxon>Flavobacteriia</taxon>
        <taxon>Flavobacteriales</taxon>
        <taxon>Flavobacteriaceae</taxon>
    </lineage>
</organism>
<comment type="similarity">
    <text evidence="1">Belongs to the peptidase C40 family.</text>
</comment>
<evidence type="ECO:0000256" key="2">
    <source>
        <dbReference type="ARBA" id="ARBA00022670"/>
    </source>
</evidence>